<organism evidence="1 2">
    <name type="scientific">Streptomyces aurantiacus JA 4570</name>
    <dbReference type="NCBI Taxonomy" id="1286094"/>
    <lineage>
        <taxon>Bacteria</taxon>
        <taxon>Bacillati</taxon>
        <taxon>Actinomycetota</taxon>
        <taxon>Actinomycetes</taxon>
        <taxon>Kitasatosporales</taxon>
        <taxon>Streptomycetaceae</taxon>
        <taxon>Streptomyces</taxon>
        <taxon>Streptomyces aurantiacus group</taxon>
    </lineage>
</organism>
<keyword evidence="2" id="KW-1185">Reference proteome</keyword>
<dbReference type="AlphaFoldDB" id="S3ZCM4"/>
<name>S3ZCM4_9ACTN</name>
<sequence length="45" mass="4808">MVRHEGRPGPGPKLIGAGRAGVADFQLISRVARAPVERGVERVFP</sequence>
<dbReference type="Proteomes" id="UP000014629">
    <property type="component" value="Unassembled WGS sequence"/>
</dbReference>
<evidence type="ECO:0000313" key="2">
    <source>
        <dbReference type="Proteomes" id="UP000014629"/>
    </source>
</evidence>
<dbReference type="EMBL" id="AOPZ01000417">
    <property type="protein sequence ID" value="EPH40384.1"/>
    <property type="molecule type" value="Genomic_DNA"/>
</dbReference>
<protein>
    <submittedName>
        <fullName evidence="1">Uncharacterized protein</fullName>
    </submittedName>
</protein>
<reference evidence="1 2" key="1">
    <citation type="submission" date="2013-02" db="EMBL/GenBank/DDBJ databases">
        <title>Draft Genome Sequence of Streptomyces aurantiacus, Which Produces Setomimycin.</title>
        <authorList>
            <person name="Gruening B.A."/>
            <person name="Praeg A."/>
            <person name="Erxleben A."/>
            <person name="Guenther S."/>
            <person name="Mueller M."/>
        </authorList>
    </citation>
    <scope>NUCLEOTIDE SEQUENCE [LARGE SCALE GENOMIC DNA]</scope>
    <source>
        <strain evidence="1 2">JA 4570</strain>
    </source>
</reference>
<gene>
    <name evidence="1" type="ORF">STRAU_6550</name>
</gene>
<evidence type="ECO:0000313" key="1">
    <source>
        <dbReference type="EMBL" id="EPH40384.1"/>
    </source>
</evidence>
<accession>S3ZCM4</accession>
<comment type="caution">
    <text evidence="1">The sequence shown here is derived from an EMBL/GenBank/DDBJ whole genome shotgun (WGS) entry which is preliminary data.</text>
</comment>
<proteinExistence type="predicted"/>
<dbReference type="PATRIC" id="fig|1286094.4.peg.6472"/>